<organism evidence="2 3">
    <name type="scientific">Candidatus Curtissbacteria bacterium GW2011_GWA1_41_11</name>
    <dbReference type="NCBI Taxonomy" id="1618409"/>
    <lineage>
        <taxon>Bacteria</taxon>
        <taxon>Candidatus Curtissiibacteriota</taxon>
    </lineage>
</organism>
<dbReference type="EMBL" id="LCAG01000012">
    <property type="protein sequence ID" value="KKR86605.1"/>
    <property type="molecule type" value="Genomic_DNA"/>
</dbReference>
<protein>
    <recommendedName>
        <fullName evidence="1">Polysaccharide pyruvyl transferase domain-containing protein</fullName>
    </recommendedName>
</protein>
<dbReference type="PANTHER" id="PTHR36836">
    <property type="entry name" value="COLANIC ACID BIOSYNTHESIS PROTEIN WCAK"/>
    <property type="match status" value="1"/>
</dbReference>
<evidence type="ECO:0000313" key="2">
    <source>
        <dbReference type="EMBL" id="KKR86605.1"/>
    </source>
</evidence>
<dbReference type="PANTHER" id="PTHR36836:SF1">
    <property type="entry name" value="COLANIC ACID BIOSYNTHESIS PROTEIN WCAK"/>
    <property type="match status" value="1"/>
</dbReference>
<gene>
    <name evidence="2" type="ORF">UU34_C0012G0003</name>
</gene>
<evidence type="ECO:0000259" key="1">
    <source>
        <dbReference type="Pfam" id="PF04230"/>
    </source>
</evidence>
<evidence type="ECO:0000313" key="3">
    <source>
        <dbReference type="Proteomes" id="UP000034854"/>
    </source>
</evidence>
<dbReference type="Pfam" id="PF04230">
    <property type="entry name" value="PS_pyruv_trans"/>
    <property type="match status" value="1"/>
</dbReference>
<accession>A0A0G0WQ80</accession>
<dbReference type="InterPro" id="IPR007345">
    <property type="entry name" value="Polysacch_pyruvyl_Trfase"/>
</dbReference>
<comment type="caution">
    <text evidence="2">The sequence shown here is derived from an EMBL/GenBank/DDBJ whole genome shotgun (WGS) entry which is preliminary data.</text>
</comment>
<dbReference type="AlphaFoldDB" id="A0A0G0WQ80"/>
<feature type="domain" description="Polysaccharide pyruvyl transferase" evidence="1">
    <location>
        <begin position="16"/>
        <end position="343"/>
    </location>
</feature>
<name>A0A0G0WQ80_9BACT</name>
<proteinExistence type="predicted"/>
<dbReference type="Proteomes" id="UP000034854">
    <property type="component" value="Unassembled WGS sequence"/>
</dbReference>
<reference evidence="2 3" key="1">
    <citation type="journal article" date="2015" name="Nature">
        <title>rRNA introns, odd ribosomes, and small enigmatic genomes across a large radiation of phyla.</title>
        <authorList>
            <person name="Brown C.T."/>
            <person name="Hug L.A."/>
            <person name="Thomas B.C."/>
            <person name="Sharon I."/>
            <person name="Castelle C.J."/>
            <person name="Singh A."/>
            <person name="Wilkins M.J."/>
            <person name="Williams K.H."/>
            <person name="Banfield J.F."/>
        </authorList>
    </citation>
    <scope>NUCLEOTIDE SEQUENCE [LARGE SCALE GENOMIC DNA]</scope>
</reference>
<sequence length="410" mass="46003">MKSPNITIATFVGFTNRGAEALLRSRVSSIKKYIPGATFNVLTIYRDSCQPIDDVVYIQTFGGQREKLRSLRHLLSSAYNCFVWTLEALRYRFVGKTSHQVIKKLASSDLFISCDGDVLGEDYGLFPYLWRLYYLSIGFLLKKPVVIYAEGVGPFHSGIAKLLSRWFFNKCVYLSVRDELSYGYLKKLGINKKVDVVSDSAFLLNSSNDPAPDYKQRGEKLIGLAVSKLVTQYGFKYGNNTDSYRAFLQLMSEVVDWMITNLDATVVLIPHVVQIKRDDFETARDILDLVKNKRSVEIVNKSLNASQLKSVISNCDLIIASRMHAAIAGLASFVPVVGIAYSHKMYGVLANSGIDTVVDIKHLDWNITAVIDETLKNSPKIKKRLGESIPEMMKLAEIPAKRVAEILLSK</sequence>
<dbReference type="PATRIC" id="fig|1618409.3.peg.646"/>